<dbReference type="GO" id="GO:0004816">
    <property type="term" value="F:asparagine-tRNA ligase activity"/>
    <property type="evidence" value="ECO:0007669"/>
    <property type="project" value="UniProtKB-EC"/>
</dbReference>
<evidence type="ECO:0000256" key="6">
    <source>
        <dbReference type="ARBA" id="ARBA00022917"/>
    </source>
</evidence>
<accession>A0AB40CHR4</accession>
<keyword evidence="9" id="KW-1185">Reference proteome</keyword>
<evidence type="ECO:0000256" key="3">
    <source>
        <dbReference type="ARBA" id="ARBA00022598"/>
    </source>
</evidence>
<dbReference type="EC" id="6.1.1.22" evidence="2"/>
<evidence type="ECO:0000259" key="8">
    <source>
        <dbReference type="Pfam" id="PF00152"/>
    </source>
</evidence>
<evidence type="ECO:0000256" key="4">
    <source>
        <dbReference type="ARBA" id="ARBA00022741"/>
    </source>
</evidence>
<keyword evidence="4" id="KW-0547">Nucleotide-binding</keyword>
<dbReference type="Proteomes" id="UP001515500">
    <property type="component" value="Chromosome 14"/>
</dbReference>
<comment type="similarity">
    <text evidence="1">Belongs to the class-II aminoacyl-tRNA synthetase family.</text>
</comment>
<evidence type="ECO:0000256" key="5">
    <source>
        <dbReference type="ARBA" id="ARBA00022840"/>
    </source>
</evidence>
<dbReference type="Gene3D" id="3.30.930.10">
    <property type="entry name" value="Bira Bifunctional Protein, Domain 2"/>
    <property type="match status" value="1"/>
</dbReference>
<evidence type="ECO:0000256" key="7">
    <source>
        <dbReference type="ARBA" id="ARBA00023146"/>
    </source>
</evidence>
<dbReference type="NCBIfam" id="NF003037">
    <property type="entry name" value="PRK03932.1"/>
    <property type="match status" value="1"/>
</dbReference>
<dbReference type="InterPro" id="IPR004364">
    <property type="entry name" value="Aa-tRNA-synt_II"/>
</dbReference>
<proteinExistence type="inferred from homology"/>
<dbReference type="CDD" id="cd04318">
    <property type="entry name" value="EcAsnRS_like_N"/>
    <property type="match status" value="1"/>
</dbReference>
<dbReference type="PANTHER" id="PTHR22594">
    <property type="entry name" value="ASPARTYL/LYSYL-TRNA SYNTHETASE"/>
    <property type="match status" value="1"/>
</dbReference>
<name>A0AB40CHR4_DIOCR</name>
<feature type="domain" description="Aminoacyl-tRNA synthetase class II (D/K/N)" evidence="8">
    <location>
        <begin position="344"/>
        <end position="606"/>
    </location>
</feature>
<keyword evidence="5" id="KW-0067">ATP-binding</keyword>
<organism evidence="9 10">
    <name type="scientific">Dioscorea cayennensis subsp. rotundata</name>
    <name type="common">White Guinea yam</name>
    <name type="synonym">Dioscorea rotundata</name>
    <dbReference type="NCBI Taxonomy" id="55577"/>
    <lineage>
        <taxon>Eukaryota</taxon>
        <taxon>Viridiplantae</taxon>
        <taxon>Streptophyta</taxon>
        <taxon>Embryophyta</taxon>
        <taxon>Tracheophyta</taxon>
        <taxon>Spermatophyta</taxon>
        <taxon>Magnoliopsida</taxon>
        <taxon>Liliopsida</taxon>
        <taxon>Dioscoreales</taxon>
        <taxon>Dioscoreaceae</taxon>
        <taxon>Dioscorea</taxon>
    </lineage>
</organism>
<evidence type="ECO:0000313" key="9">
    <source>
        <dbReference type="Proteomes" id="UP001515500"/>
    </source>
</evidence>
<dbReference type="GO" id="GO:0005524">
    <property type="term" value="F:ATP binding"/>
    <property type="evidence" value="ECO:0007669"/>
    <property type="project" value="UniProtKB-KW"/>
</dbReference>
<reference evidence="10" key="1">
    <citation type="submission" date="2025-08" db="UniProtKB">
        <authorList>
            <consortium name="RefSeq"/>
        </authorList>
    </citation>
    <scope>IDENTIFICATION</scope>
</reference>
<dbReference type="SUPFAM" id="SSF55681">
    <property type="entry name" value="Class II aaRS and biotin synthetases"/>
    <property type="match status" value="1"/>
</dbReference>
<dbReference type="GO" id="GO:0006421">
    <property type="term" value="P:asparaginyl-tRNA aminoacylation"/>
    <property type="evidence" value="ECO:0007669"/>
    <property type="project" value="InterPro"/>
</dbReference>
<dbReference type="NCBIfam" id="TIGR00457">
    <property type="entry name" value="asnS"/>
    <property type="match status" value="1"/>
</dbReference>
<keyword evidence="6" id="KW-0648">Protein biosynthesis</keyword>
<dbReference type="GO" id="GO:0005739">
    <property type="term" value="C:mitochondrion"/>
    <property type="evidence" value="ECO:0007669"/>
    <property type="project" value="TreeGrafter"/>
</dbReference>
<dbReference type="PANTHER" id="PTHR22594:SF36">
    <property type="entry name" value="ASPARAGINE--TRNA LIGASE, CYTOPLASMIC 2"/>
    <property type="match status" value="1"/>
</dbReference>
<dbReference type="AlphaFoldDB" id="A0AB40CHR4"/>
<dbReference type="RefSeq" id="XP_039138286.1">
    <property type="nucleotide sequence ID" value="XM_039282352.1"/>
</dbReference>
<sequence length="612" mass="68394">MASVERFKYSNRVVIKSILGRPDGGRGLAGERVVVGGWVKLFKEKPKKDASQAPPPASAPAVVSVAHDLTCSEVLMSRMPLLRNLARIFGKGVSSMPPPPPPPKQLEIADKTPVEPVPTVAFLLVNDGSCVANLQVVVDSNMVLLVQVMAIGVSILVEGVLEQQSEPGKHIVELKAEKILHVGVVDSKNYPLAKAKISLESIRPSPHLRVRTTTVASITRMRSDVSHATHRFFQNMGFIYVHMPIITTTGFKDHSRMFQVTTLFKRTDDKGELSTVSDRENISLEVVKGAIREKSKRVDELKRSDSNKEVLLAALGDLQKANELALQLEEQWRSAYAAKMDFTKDFFSCEAYLSVSTRLHLESYACGLSSVYTVGPVFQANDSPSKKQLAEMWMVEVELAFAELEDIMNCAEEFLKFLCQSILDDCLDDLKFLSKKVDKSCITRLQSLVTSAFARISYTEALEHLEKATDKTFKTKVEWGINLSDEHERFLVDEIYKQPIIVYDYPKELKPFYVHVKDDGKTVSAFDIIAPKGGVLVRGSRKEERLDIISSRIQELGIPKEQYDWYLDLRRHGTVKHSGFSLAIEGLIMFAVGLEDIKDAIPFPRTCGYINA</sequence>
<dbReference type="InterPro" id="IPR004522">
    <property type="entry name" value="Asn-tRNA-ligase"/>
</dbReference>
<keyword evidence="3 10" id="KW-0436">Ligase</keyword>
<evidence type="ECO:0000313" key="10">
    <source>
        <dbReference type="RefSeq" id="XP_039138286.1"/>
    </source>
</evidence>
<evidence type="ECO:0000256" key="2">
    <source>
        <dbReference type="ARBA" id="ARBA00012816"/>
    </source>
</evidence>
<protein>
    <recommendedName>
        <fullName evidence="2">asparagine--tRNA ligase</fullName>
        <ecNumber evidence="2">6.1.1.22</ecNumber>
    </recommendedName>
</protein>
<dbReference type="Pfam" id="PF00152">
    <property type="entry name" value="tRNA-synt_2"/>
    <property type="match status" value="2"/>
</dbReference>
<dbReference type="GeneID" id="120275685"/>
<evidence type="ECO:0000256" key="1">
    <source>
        <dbReference type="ARBA" id="ARBA00008226"/>
    </source>
</evidence>
<gene>
    <name evidence="10" type="primary">LOC120275685</name>
</gene>
<feature type="domain" description="Aminoacyl-tRNA synthetase class II (D/K/N)" evidence="8">
    <location>
        <begin position="206"/>
        <end position="262"/>
    </location>
</feature>
<dbReference type="InterPro" id="IPR045864">
    <property type="entry name" value="aa-tRNA-synth_II/BPL/LPL"/>
</dbReference>
<keyword evidence="7" id="KW-0030">Aminoacyl-tRNA synthetase</keyword>